<dbReference type="EMBL" id="FN596251">
    <property type="protein sequence ID" value="CBI34486.3"/>
    <property type="molecule type" value="Genomic_DNA"/>
</dbReference>
<protein>
    <recommendedName>
        <fullName evidence="3">PH domain-containing protein</fullName>
    </recommendedName>
</protein>
<dbReference type="PaxDb" id="29760-VIT_02s0025g01480.t01"/>
<name>D7TVG1_VITVI</name>
<feature type="compositionally biased region" description="Basic and acidic residues" evidence="2">
    <location>
        <begin position="465"/>
        <end position="494"/>
    </location>
</feature>
<dbReference type="PANTHER" id="PTHR34837:SF2">
    <property type="entry name" value="OS05G0595500 PROTEIN"/>
    <property type="match status" value="1"/>
</dbReference>
<accession>D7TVG1</accession>
<feature type="region of interest" description="Disordered" evidence="2">
    <location>
        <begin position="1"/>
        <end position="660"/>
    </location>
</feature>
<dbReference type="InterPro" id="IPR001849">
    <property type="entry name" value="PH_domain"/>
</dbReference>
<dbReference type="PROSITE" id="PS50003">
    <property type="entry name" value="PH_DOMAIN"/>
    <property type="match status" value="1"/>
</dbReference>
<feature type="region of interest" description="Disordered" evidence="2">
    <location>
        <begin position="855"/>
        <end position="877"/>
    </location>
</feature>
<proteinExistence type="predicted"/>
<dbReference type="Gene3D" id="2.30.29.30">
    <property type="entry name" value="Pleckstrin-homology domain (PH domain)/Phosphotyrosine-binding domain (PTB)"/>
    <property type="match status" value="1"/>
</dbReference>
<dbReference type="SUPFAM" id="SSF50729">
    <property type="entry name" value="PH domain-like"/>
    <property type="match status" value="1"/>
</dbReference>
<reference evidence="5" key="1">
    <citation type="journal article" date="2007" name="Nature">
        <title>The grapevine genome sequence suggests ancestral hexaploidization in major angiosperm phyla.</title>
        <authorList>
            <consortium name="The French-Italian Public Consortium for Grapevine Genome Characterization."/>
            <person name="Jaillon O."/>
            <person name="Aury J.-M."/>
            <person name="Noel B."/>
            <person name="Policriti A."/>
            <person name="Clepet C."/>
            <person name="Casagrande A."/>
            <person name="Choisne N."/>
            <person name="Aubourg S."/>
            <person name="Vitulo N."/>
            <person name="Jubin C."/>
            <person name="Vezzi A."/>
            <person name="Legeai F."/>
            <person name="Hugueney P."/>
            <person name="Dasilva C."/>
            <person name="Horner D."/>
            <person name="Mica E."/>
            <person name="Jublot D."/>
            <person name="Poulain J."/>
            <person name="Bruyere C."/>
            <person name="Billault A."/>
            <person name="Segurens B."/>
            <person name="Gouyvenoux M."/>
            <person name="Ugarte E."/>
            <person name="Cattonaro F."/>
            <person name="Anthouard V."/>
            <person name="Vico V."/>
            <person name="Del Fabbro C."/>
            <person name="Alaux M."/>
            <person name="Di Gaspero G."/>
            <person name="Dumas V."/>
            <person name="Felice N."/>
            <person name="Paillard S."/>
            <person name="Juman I."/>
            <person name="Moroldo M."/>
            <person name="Scalabrin S."/>
            <person name="Canaguier A."/>
            <person name="Le Clainche I."/>
            <person name="Malacrida G."/>
            <person name="Durand E."/>
            <person name="Pesole G."/>
            <person name="Laucou V."/>
            <person name="Chatelet P."/>
            <person name="Merdinoglu D."/>
            <person name="Delledonne M."/>
            <person name="Pezzotti M."/>
            <person name="Lecharny A."/>
            <person name="Scarpelli C."/>
            <person name="Artiguenave F."/>
            <person name="Pe M.E."/>
            <person name="Valle G."/>
            <person name="Morgante M."/>
            <person name="Caboche M."/>
            <person name="Adam-Blondon A.-F."/>
            <person name="Weissenbach J."/>
            <person name="Quetier F."/>
            <person name="Wincker P."/>
        </authorList>
    </citation>
    <scope>NUCLEOTIDE SEQUENCE [LARGE SCALE GENOMIC DNA]</scope>
    <source>
        <strain evidence="5">cv. Pinot noir / PN40024</strain>
    </source>
</reference>
<dbReference type="HOGENOM" id="CLU_004441_1_0_1"/>
<feature type="compositionally biased region" description="Basic and acidic residues" evidence="2">
    <location>
        <begin position="109"/>
        <end position="235"/>
    </location>
</feature>
<evidence type="ECO:0000313" key="5">
    <source>
        <dbReference type="Proteomes" id="UP000009183"/>
    </source>
</evidence>
<dbReference type="PANTHER" id="PTHR34837">
    <property type="entry name" value="OS05G0595500 PROTEIN"/>
    <property type="match status" value="1"/>
</dbReference>
<feature type="compositionally biased region" description="Basic and acidic residues" evidence="2">
    <location>
        <begin position="432"/>
        <end position="446"/>
    </location>
</feature>
<dbReference type="SMART" id="SM00233">
    <property type="entry name" value="PH"/>
    <property type="match status" value="1"/>
</dbReference>
<evidence type="ECO:0000313" key="4">
    <source>
        <dbReference type="EMBL" id="CBI34486.3"/>
    </source>
</evidence>
<keyword evidence="5" id="KW-1185">Reference proteome</keyword>
<sequence>MPRSSRHKSHKQSKHSSRDVRERSDSEEDVKTKNGREEGSVRVSKDSSSGEKRKLASQLRDGKDLSGHGNGEASEEYVSSKRRKDRVDVAGSDRWDGGDERADGSVVDKGMKSSRMDSEKGSKSKVSIDSKSKSSRRHESERKEDNVGLVAEKEESKSGKVEAKRKGEKDSSQKEASQYKDAKEKEKERGSEKDRKVQDSKRDSETRVRDSEVKRKRESESVDVGVERPVKKGTENTEWPLQDELRNPELEKELEKRIRRRDGSSDKDKYQDLRESDDRRMSSRGEHAKDERYKDERLKDGSYGDKYREDVDRENRHRDGKQREDADKDKRHRDEKYRDEYTSRDRTTDKSDTKRLRDENHAAEIRRRKSRTQSNNHDGSPIYDDRSTRYKDDKGKRRSDDKEDHSDTRPRSTKEQRTDVEKKSTSGAKIDSGTDRGRSHSRHGDVDSTFGHNRRRSSPSSSSHVAKEQYRHSKHEESRYQDSVPEERVRHSGAPEKVSVSRSMEKAIQKDDSRVLSAERRPNSDAQTSPLQMTEKSPSSTSIDRRRVNRADVRQSLDVEESGPSSVSKDAKDYSGVEGKASGQFPMETLLGDDLPQADGDNFSVSSPYAKSIHLPGNSKSLPPPPFRTGVDSSAVSGPLEEDRSKSNNRYKRTGDTNMGRMQVNSWKGVQNWPSPVANGFIPFQHGPHPVGFHPMMQQFPAPPMFGVRPSMELNHAGVPYHIADADRFPSHGRPFGWRNPVDDSCPPLHGWDPSNGIYGDESHMYGRLDWDHNRNLASGRGWETSGDMWKGQNDGVSMSMELPSAPHKDDNSMRTPADEAWAGRSGQQQFGYEQNQPDLQVANIETIQLNTIKEKERSKAPETIPEKKPNNPETSKDNHHLWHVYLSKLDVSADLTYPELYNQCTSLMDKEQSKAVDEDASKVLYAEEVIEAKIKISNGKSSTSLFAAINDSVFQRAMSLYKKQREETRTILLPSVPNGDEIPSTNAEDTKYIPTSDQDIAVMPIPSPDEDKLVAQVSTCDQQQVEVIASSDQEKVEMSIPPQKLEVPLESPNEKVNEPVAAADSLEMLEEPVPSPDKVKMEVDPEIFDETLPTSAPITSKMEVDPEINQETSKGPVENQAATDTVDTIDKKLVDTKSDPLFFSDRPSEGCESVMPELIDINFITNQSYHCVHGVKDYSGNTRNSFSFSSLNLHLSHVRFCSLAIYSCCVGVIIRFFATGLNLLLEVKVNFMDDGLGKIEVFPDHFHASMPIAESVEKKNQSFSHSRTDNSFSSHSRSWARRKLRSAASMLNLFSLRGLPWGSSSDDQEKVELTVAELESLRTELASLEEREAHFKAQLEHVDEILRSARLSGYLYIRTRWAALPGEPPPIDDTEVDDWLPRFVVLHGSCLFFYMLSTDLSPQDSTLLSDVTEVGPLPNLTREDKEIRYCFYILTSHGLRYECSSVSKVQVDSWLTALRLDCKIEPEPKPEPENIAPQ</sequence>
<dbReference type="eggNOG" id="ENOG502QVIK">
    <property type="taxonomic scope" value="Eukaryota"/>
</dbReference>
<feature type="compositionally biased region" description="Basic residues" evidence="2">
    <location>
        <begin position="1"/>
        <end position="15"/>
    </location>
</feature>
<evidence type="ECO:0000259" key="3">
    <source>
        <dbReference type="PROSITE" id="PS50003"/>
    </source>
</evidence>
<keyword evidence="1" id="KW-0175">Coiled coil</keyword>
<dbReference type="InParanoid" id="D7TVG1"/>
<feature type="compositionally biased region" description="Basic and acidic residues" evidence="2">
    <location>
        <begin position="503"/>
        <end position="523"/>
    </location>
</feature>
<dbReference type="InterPro" id="IPR011993">
    <property type="entry name" value="PH-like_dom_sf"/>
</dbReference>
<feature type="compositionally biased region" description="Basic and acidic residues" evidence="2">
    <location>
        <begin position="243"/>
        <end position="365"/>
    </location>
</feature>
<dbReference type="CDD" id="cd00821">
    <property type="entry name" value="PH"/>
    <property type="match status" value="1"/>
</dbReference>
<feature type="coiled-coil region" evidence="1">
    <location>
        <begin position="1312"/>
        <end position="1339"/>
    </location>
</feature>
<evidence type="ECO:0000256" key="1">
    <source>
        <dbReference type="SAM" id="Coils"/>
    </source>
</evidence>
<gene>
    <name evidence="4" type="ordered locus">VIT_02s0025g01480</name>
</gene>
<evidence type="ECO:0000256" key="2">
    <source>
        <dbReference type="SAM" id="MobiDB-lite"/>
    </source>
</evidence>
<feature type="region of interest" description="Disordered" evidence="2">
    <location>
        <begin position="1111"/>
        <end position="1131"/>
    </location>
</feature>
<feature type="compositionally biased region" description="Basic and acidic residues" evidence="2">
    <location>
        <begin position="16"/>
        <end position="66"/>
    </location>
</feature>
<feature type="compositionally biased region" description="Basic and acidic residues" evidence="2">
    <location>
        <begin position="543"/>
        <end position="557"/>
    </location>
</feature>
<feature type="compositionally biased region" description="Basic and acidic residues" evidence="2">
    <location>
        <begin position="85"/>
        <end position="103"/>
    </location>
</feature>
<feature type="compositionally biased region" description="Polar residues" evidence="2">
    <location>
        <begin position="524"/>
        <end position="542"/>
    </location>
</feature>
<feature type="compositionally biased region" description="Basic and acidic residues" evidence="2">
    <location>
        <begin position="383"/>
        <end position="424"/>
    </location>
</feature>
<dbReference type="Proteomes" id="UP000009183">
    <property type="component" value="Chromosome 2"/>
</dbReference>
<dbReference type="OMA" id="RGWEMNA"/>
<feature type="domain" description="PH" evidence="3">
    <location>
        <begin position="1349"/>
        <end position="1464"/>
    </location>
</feature>
<dbReference type="FunCoup" id="D7TVG1">
    <property type="interactions" value="1409"/>
</dbReference>
<organism evidence="4 5">
    <name type="scientific">Vitis vinifera</name>
    <name type="common">Grape</name>
    <dbReference type="NCBI Taxonomy" id="29760"/>
    <lineage>
        <taxon>Eukaryota</taxon>
        <taxon>Viridiplantae</taxon>
        <taxon>Streptophyta</taxon>
        <taxon>Embryophyta</taxon>
        <taxon>Tracheophyta</taxon>
        <taxon>Spermatophyta</taxon>
        <taxon>Magnoliopsida</taxon>
        <taxon>eudicotyledons</taxon>
        <taxon>Gunneridae</taxon>
        <taxon>Pentapetalae</taxon>
        <taxon>rosids</taxon>
        <taxon>Vitales</taxon>
        <taxon>Vitaceae</taxon>
        <taxon>Viteae</taxon>
        <taxon>Vitis</taxon>
    </lineage>
</organism>